<evidence type="ECO:0000313" key="3">
    <source>
        <dbReference type="Proteomes" id="UP000000556"/>
    </source>
</evidence>
<dbReference type="PATRIC" id="fig|160488.4.peg.3397"/>
<evidence type="ECO:0000256" key="1">
    <source>
        <dbReference type="SAM" id="SignalP"/>
    </source>
</evidence>
<name>Q88I02_PSEPK</name>
<dbReference type="InterPro" id="IPR010727">
    <property type="entry name" value="DUF1302"/>
</dbReference>
<dbReference type="BioCyc" id="PPUT160488:G1G01-3421-MONOMER"/>
<organism evidence="2 3">
    <name type="scientific">Pseudomonas putida (strain ATCC 47054 / DSM 6125 / CFBP 8728 / NCIMB 11950 / KT2440)</name>
    <dbReference type="NCBI Taxonomy" id="160488"/>
    <lineage>
        <taxon>Bacteria</taxon>
        <taxon>Pseudomonadati</taxon>
        <taxon>Pseudomonadota</taxon>
        <taxon>Gammaproteobacteria</taxon>
        <taxon>Pseudomonadales</taxon>
        <taxon>Pseudomonadaceae</taxon>
        <taxon>Pseudomonas</taxon>
    </lineage>
</organism>
<dbReference type="PaxDb" id="160488-PP_3200"/>
<dbReference type="Pfam" id="PF06980">
    <property type="entry name" value="DUF1302"/>
    <property type="match status" value="1"/>
</dbReference>
<evidence type="ECO:0000313" key="2">
    <source>
        <dbReference type="EMBL" id="AAN68808.1"/>
    </source>
</evidence>
<reference evidence="2 3" key="2">
    <citation type="journal article" date="2016" name="Environ. Microbiol.">
        <title>The revisited genome of Pseudomonas putida KT2440 enlightens its value as a robust metabolic chassis.</title>
        <authorList>
            <person name="Belda E."/>
            <person name="van Heck R.G."/>
            <person name="Lopez-Sanchez M.J."/>
            <person name="Cruveiller S."/>
            <person name="Barbe V."/>
            <person name="Fraser C."/>
            <person name="Klenk H.P."/>
            <person name="Petersen J."/>
            <person name="Morgat A."/>
            <person name="Nikel P.I."/>
            <person name="Vallenet D."/>
            <person name="Rouy Z."/>
            <person name="Sekowska A."/>
            <person name="Martins Dos Santos V.A."/>
            <person name="de Lorenzo V."/>
            <person name="Danchin A."/>
            <person name="Medigue C."/>
        </authorList>
    </citation>
    <scope>NUCLEOTIDE SEQUENCE [LARGE SCALE GENOMIC DNA]</scope>
    <source>
        <strain evidence="3">ATCC 47054 / DSM 6125 / CFBP 8728 / NCIMB 11950 / KT2440</strain>
    </source>
</reference>
<evidence type="ECO:0008006" key="4">
    <source>
        <dbReference type="Google" id="ProtNLM"/>
    </source>
</evidence>
<dbReference type="EMBL" id="AE015451">
    <property type="protein sequence ID" value="AAN68808.1"/>
    <property type="molecule type" value="Genomic_DNA"/>
</dbReference>
<dbReference type="Proteomes" id="UP000000556">
    <property type="component" value="Chromosome"/>
</dbReference>
<dbReference type="eggNOG" id="COG3203">
    <property type="taxonomic scope" value="Bacteria"/>
</dbReference>
<dbReference type="KEGG" id="ppu:PP_3200"/>
<gene>
    <name evidence="2" type="ordered locus">PP_3200</name>
</gene>
<dbReference type="HOGENOM" id="CLU_016532_0_0_6"/>
<keyword evidence="1" id="KW-0732">Signal</keyword>
<accession>Q88I02</accession>
<feature type="chain" id="PRO_5004302054" description="DUF1302 domain-containing protein" evidence="1">
    <location>
        <begin position="47"/>
        <end position="570"/>
    </location>
</feature>
<dbReference type="PhylomeDB" id="Q88I02"/>
<feature type="signal peptide" evidence="1">
    <location>
        <begin position="1"/>
        <end position="46"/>
    </location>
</feature>
<dbReference type="STRING" id="160488.PP_3200"/>
<proteinExistence type="predicted"/>
<dbReference type="AlphaFoldDB" id="Q88I02"/>
<reference evidence="2 3" key="1">
    <citation type="journal article" date="2002" name="Environ. Microbiol.">
        <title>Complete genome sequence and comparative analysis of the metabolically versatile Pseudomonas putida KT2440.</title>
        <authorList>
            <person name="Nelson K.E."/>
            <person name="Weinel C."/>
            <person name="Paulsen I.T."/>
            <person name="Dodson R.J."/>
            <person name="Hilbert H."/>
            <person name="Martins dos Santos V.A."/>
            <person name="Fouts D.E."/>
            <person name="Gill S.R."/>
            <person name="Pop M."/>
            <person name="Holmes M."/>
            <person name="Brinkac L."/>
            <person name="Beanan M."/>
            <person name="DeBoy R.T."/>
            <person name="Daugherty S."/>
            <person name="Kolonay J."/>
            <person name="Madupu R."/>
            <person name="Nelson W."/>
            <person name="White O."/>
            <person name="Peterson J."/>
            <person name="Khouri H."/>
            <person name="Hance I."/>
            <person name="Chris Lee P."/>
            <person name="Holtzapple E."/>
            <person name="Scanlan D."/>
            <person name="Tran K."/>
            <person name="Moazzez A."/>
            <person name="Utterback T."/>
            <person name="Rizzo M."/>
            <person name="Lee K."/>
            <person name="Kosack D."/>
            <person name="Moestl D."/>
            <person name="Wedler H."/>
            <person name="Lauber J."/>
            <person name="Stjepandic D."/>
            <person name="Hoheisel J."/>
            <person name="Straetz M."/>
            <person name="Heim S."/>
            <person name="Kiewitz C."/>
            <person name="Eisen J.A."/>
            <person name="Timmis K.N."/>
            <person name="Dusterhoft A."/>
            <person name="Tummler B."/>
            <person name="Fraser C.M."/>
        </authorList>
    </citation>
    <scope>NUCLEOTIDE SEQUENCE [LARGE SCALE GENOMIC DNA]</scope>
    <source>
        <strain evidence="3">ATCC 47054 / DSM 6125 / CFBP 8728 / NCIMB 11950 / KT2440</strain>
    </source>
</reference>
<sequence length="570" mass="62635">MPTPTHNKNKEETPMLTRKGAFARPLPALKPLSLALVALAASQAQAFEFDTGNPDLRVRWDNTLKYSAAWRTQDASSKLTEGQTALNLDDGDRNFDKGLISNRLDLLSELDITYNNVGARVSGAAWYDDVYNQGTDNNDPGRANSYSVDYDAFTDDTRKLHGRKGELLDAFIFGKTEIGDMPLSGRLGQYAMQWGESLFFGMNGIAGGMAPVDVVKGLSVPNTQFKELIRPVQQISGQLQLTPDVSVGAYYQFEWEANRLPAAGSYFSTDDFFGDGAERMFVGAPVFPSGQPLAFFHGNDKQAKDSGQGGMQVRWRTETVDWGLYAIRFHDKSPQLNVRPNFANLDPVSGKAGEFYWVYPEGIEAFGASFSTTVGNFNLAGELSTRWNQPLASTNQHALAVGEAIDNDDNPVYATGRTLHANVSWLASLEPNFIAAESSFLGEIAWNRVMSVSKNADAVDPNADRDATSLRLVFEPMYRQILPGLDLSVPIGASYTNGASMALGTGFGTDHGGDLNIGLRGNYLNTWSLGLTYTHYYGPENTFLDADNHYTFEQSLKDRDFIAFTVSRTF</sequence>
<dbReference type="OrthoDB" id="7052179at2"/>
<protein>
    <recommendedName>
        <fullName evidence="4">DUF1302 domain-containing protein</fullName>
    </recommendedName>
</protein>
<keyword evidence="3" id="KW-1185">Reference proteome</keyword>